<gene>
    <name evidence="2" type="ORF">DN730_11485</name>
</gene>
<keyword evidence="3" id="KW-1185">Reference proteome</keyword>
<dbReference type="EMBL" id="QKRA01000005">
    <property type="protein sequence ID" value="RDL43800.1"/>
    <property type="molecule type" value="Genomic_DNA"/>
</dbReference>
<dbReference type="Proteomes" id="UP000254326">
    <property type="component" value="Unassembled WGS sequence"/>
</dbReference>
<dbReference type="AlphaFoldDB" id="A0A370U7M5"/>
<proteinExistence type="predicted"/>
<accession>A0A370U7M5</accession>
<reference evidence="2 3" key="1">
    <citation type="submission" date="2018-06" db="EMBL/GenBank/DDBJ databases">
        <title>Marinomonas sp. YLB-05 draft genome sequence.</title>
        <authorList>
            <person name="Yu L."/>
            <person name="Tang X."/>
        </authorList>
    </citation>
    <scope>NUCLEOTIDE SEQUENCE [LARGE SCALE GENOMIC DNA]</scope>
    <source>
        <strain evidence="2 3">YLB-05</strain>
    </source>
</reference>
<dbReference type="Pfam" id="PF08867">
    <property type="entry name" value="FRG"/>
    <property type="match status" value="1"/>
</dbReference>
<sequence>MDIPKDHKPENEKYYLNLPVWPEFAIYNKTVDGLIPSCRIESWEEFDRVVAYYCDNDSEGHYVFRGQKHYKWELEPTLDRLVGHAVSEEIAKKQLKNFRLSTRGRLNDKSVLSSDSELWALGQHHGLATPLLDWSLSPYVSLFFAFEGADDPTWLDDNGDCSNYSRTIFILNRHFIEDEYEKALENSEPENTEGQYLRIVEPAIDDHGRLVNQAGLFTFAPYDEKLESSLYTLLSEKGIDVEDVNEVAKYICCIHVPNEPDTRNKCLKKLHKMNIHHASIFPDLIGSSGYCNDLIREAVLAKKKKASSQDIRLSEGAPENKLSVQVSISETSSSNDYDVALQSRRDELNEALSFDEQVSAVSYYRLAPVIDFIIDFAKSAPGIDWYKKENLLAKLRISISHQLRKTEYPQEQIPVAAKNLANIVASICAEHDSLAEASV</sequence>
<dbReference type="InterPro" id="IPR014966">
    <property type="entry name" value="FRG-dom"/>
</dbReference>
<protein>
    <recommendedName>
        <fullName evidence="1">FRG domain-containing protein</fullName>
    </recommendedName>
</protein>
<dbReference type="RefSeq" id="WP_115468285.1">
    <property type="nucleotide sequence ID" value="NZ_QKRA01000005.1"/>
</dbReference>
<name>A0A370U7M5_9GAMM</name>
<organism evidence="2 3">
    <name type="scientific">Marinomonas piezotolerans</name>
    <dbReference type="NCBI Taxonomy" id="2213058"/>
    <lineage>
        <taxon>Bacteria</taxon>
        <taxon>Pseudomonadati</taxon>
        <taxon>Pseudomonadota</taxon>
        <taxon>Gammaproteobacteria</taxon>
        <taxon>Oceanospirillales</taxon>
        <taxon>Oceanospirillaceae</taxon>
        <taxon>Marinomonas</taxon>
    </lineage>
</organism>
<dbReference type="OrthoDB" id="9816036at2"/>
<evidence type="ECO:0000259" key="1">
    <source>
        <dbReference type="SMART" id="SM00901"/>
    </source>
</evidence>
<comment type="caution">
    <text evidence="2">The sequence shown here is derived from an EMBL/GenBank/DDBJ whole genome shotgun (WGS) entry which is preliminary data.</text>
</comment>
<evidence type="ECO:0000313" key="3">
    <source>
        <dbReference type="Proteomes" id="UP000254326"/>
    </source>
</evidence>
<feature type="domain" description="FRG" evidence="1">
    <location>
        <begin position="58"/>
        <end position="154"/>
    </location>
</feature>
<evidence type="ECO:0000313" key="2">
    <source>
        <dbReference type="EMBL" id="RDL43800.1"/>
    </source>
</evidence>
<dbReference type="SMART" id="SM00901">
    <property type="entry name" value="FRG"/>
    <property type="match status" value="1"/>
</dbReference>